<accession>A0AA40SYC9</accession>
<keyword evidence="1" id="KW-0472">Membrane</keyword>
<organism evidence="2 3">
    <name type="scientific">Komarekiella delphini-convector SJRDD-AB1</name>
    <dbReference type="NCBI Taxonomy" id="2593771"/>
    <lineage>
        <taxon>Bacteria</taxon>
        <taxon>Bacillati</taxon>
        <taxon>Cyanobacteriota</taxon>
        <taxon>Cyanophyceae</taxon>
        <taxon>Nostocales</taxon>
        <taxon>Nostocaceae</taxon>
        <taxon>Komarekiella</taxon>
        <taxon>Komarekiella delphini-convector</taxon>
    </lineage>
</organism>
<evidence type="ECO:0000313" key="3">
    <source>
        <dbReference type="Proteomes" id="UP001165986"/>
    </source>
</evidence>
<keyword evidence="1" id="KW-1133">Transmembrane helix</keyword>
<keyword evidence="3" id="KW-1185">Reference proteome</keyword>
<dbReference type="RefSeq" id="WP_191758452.1">
    <property type="nucleotide sequence ID" value="NZ_VJXY01000015.1"/>
</dbReference>
<dbReference type="Proteomes" id="UP001165986">
    <property type="component" value="Unassembled WGS sequence"/>
</dbReference>
<feature type="transmembrane region" description="Helical" evidence="1">
    <location>
        <begin position="22"/>
        <end position="49"/>
    </location>
</feature>
<dbReference type="EMBL" id="VJXY01000015">
    <property type="protein sequence ID" value="MBD6617230.1"/>
    <property type="molecule type" value="Genomic_DNA"/>
</dbReference>
<reference evidence="2" key="1">
    <citation type="submission" date="2019-07" db="EMBL/GenBank/DDBJ databases">
        <title>Toxilogical consequences of a new and cryptic species of cyanobacteria (Komarekiella delphini-convector) recovered from the epidermis of a bottlenose dolphin and 1500 ft. in the air.</title>
        <authorList>
            <person name="Brown A.O."/>
            <person name="Dvorak P."/>
            <person name="Villanueva C.D."/>
            <person name="Foss A.J."/>
            <person name="Garvey A.D."/>
            <person name="Gibson Q.A."/>
            <person name="Johansen J.R."/>
            <person name="Casamatta D.A."/>
        </authorList>
    </citation>
    <scope>NUCLEOTIDE SEQUENCE</scope>
    <source>
        <strain evidence="2">SJRDD-AB1</strain>
    </source>
</reference>
<dbReference type="AlphaFoldDB" id="A0AA40SYC9"/>
<proteinExistence type="predicted"/>
<keyword evidence="1" id="KW-0812">Transmembrane</keyword>
<feature type="transmembrane region" description="Helical" evidence="1">
    <location>
        <begin position="61"/>
        <end position="80"/>
    </location>
</feature>
<name>A0AA40SYC9_9NOST</name>
<sequence>MENLTDFVNASLPWLIGALESILSWSIICVQTIASVVYFLYIAVVRVAIAASQWLVTSLQWLFNIIATFCDWLITSLGIAENGIPYIFCLI</sequence>
<protein>
    <submittedName>
        <fullName evidence="2">Uncharacterized protein</fullName>
    </submittedName>
</protein>
<gene>
    <name evidence="2" type="ORF">FNW02_15660</name>
</gene>
<evidence type="ECO:0000313" key="2">
    <source>
        <dbReference type="EMBL" id="MBD6617230.1"/>
    </source>
</evidence>
<evidence type="ECO:0000256" key="1">
    <source>
        <dbReference type="SAM" id="Phobius"/>
    </source>
</evidence>
<comment type="caution">
    <text evidence="2">The sequence shown here is derived from an EMBL/GenBank/DDBJ whole genome shotgun (WGS) entry which is preliminary data.</text>
</comment>